<evidence type="ECO:0000313" key="4">
    <source>
        <dbReference type="EMBL" id="KAK4461535.1"/>
    </source>
</evidence>
<dbReference type="AlphaFoldDB" id="A0AAV9HN29"/>
<accession>A0AAV9HN29</accession>
<dbReference type="Gene3D" id="3.30.70.100">
    <property type="match status" value="1"/>
</dbReference>
<evidence type="ECO:0000313" key="5">
    <source>
        <dbReference type="Proteomes" id="UP001321749"/>
    </source>
</evidence>
<dbReference type="SUPFAM" id="SSF54909">
    <property type="entry name" value="Dimeric alpha+beta barrel"/>
    <property type="match status" value="1"/>
</dbReference>
<keyword evidence="2" id="KW-0812">Transmembrane</keyword>
<dbReference type="PANTHER" id="PTHR33178:SF10">
    <property type="entry name" value="STRESS-RESPONSE A_B BARREL DOMAIN-CONTAINING PROTEIN"/>
    <property type="match status" value="1"/>
</dbReference>
<name>A0AAV9HN29_9PEZI</name>
<keyword evidence="2" id="KW-0472">Membrane</keyword>
<comment type="caution">
    <text evidence="4">The sequence shown here is derived from an EMBL/GenBank/DDBJ whole genome shotgun (WGS) entry which is preliminary data.</text>
</comment>
<feature type="domain" description="Stress-response A/B barrel" evidence="3">
    <location>
        <begin position="49"/>
        <end position="151"/>
    </location>
</feature>
<evidence type="ECO:0000259" key="3">
    <source>
        <dbReference type="PROSITE" id="PS51502"/>
    </source>
</evidence>
<sequence length="156" mass="16879">MVNVSGAQPHILRIVIAVACVLAVFLFFDPIGFASSSMAQLSPGQHTTVTHIVLFQFKAGADADAINQAASGFLALKDSCMSPNSQHPYIRSITGGKDHSPEGLQGGLTHGFVVQFENTDDRNYYVEQDPSHKAFQKLVKPIVDKVTVLDYTNGVF</sequence>
<dbReference type="PANTHER" id="PTHR33178">
    <property type="match status" value="1"/>
</dbReference>
<dbReference type="InterPro" id="IPR013097">
    <property type="entry name" value="Dabb"/>
</dbReference>
<protein>
    <submittedName>
        <fullName evidence="4">Stress responsive A/B barrel domain-containing protein</fullName>
    </submittedName>
</protein>
<dbReference type="PROSITE" id="PS51502">
    <property type="entry name" value="S_R_A_B_BARREL"/>
    <property type="match status" value="1"/>
</dbReference>
<proteinExistence type="predicted"/>
<dbReference type="InterPro" id="IPR044662">
    <property type="entry name" value="HS1/DABB1-like"/>
</dbReference>
<evidence type="ECO:0000256" key="1">
    <source>
        <dbReference type="ARBA" id="ARBA00011738"/>
    </source>
</evidence>
<dbReference type="Proteomes" id="UP001321749">
    <property type="component" value="Unassembled WGS sequence"/>
</dbReference>
<comment type="subunit">
    <text evidence="1">Homodimer.</text>
</comment>
<reference evidence="4" key="1">
    <citation type="journal article" date="2023" name="Mol. Phylogenet. Evol.">
        <title>Genome-scale phylogeny and comparative genomics of the fungal order Sordariales.</title>
        <authorList>
            <person name="Hensen N."/>
            <person name="Bonometti L."/>
            <person name="Westerberg I."/>
            <person name="Brannstrom I.O."/>
            <person name="Guillou S."/>
            <person name="Cros-Aarteil S."/>
            <person name="Calhoun S."/>
            <person name="Haridas S."/>
            <person name="Kuo A."/>
            <person name="Mondo S."/>
            <person name="Pangilinan J."/>
            <person name="Riley R."/>
            <person name="LaButti K."/>
            <person name="Andreopoulos B."/>
            <person name="Lipzen A."/>
            <person name="Chen C."/>
            <person name="Yan M."/>
            <person name="Daum C."/>
            <person name="Ng V."/>
            <person name="Clum A."/>
            <person name="Steindorff A."/>
            <person name="Ohm R.A."/>
            <person name="Martin F."/>
            <person name="Silar P."/>
            <person name="Natvig D.O."/>
            <person name="Lalanne C."/>
            <person name="Gautier V."/>
            <person name="Ament-Velasquez S.L."/>
            <person name="Kruys A."/>
            <person name="Hutchinson M.I."/>
            <person name="Powell A.J."/>
            <person name="Barry K."/>
            <person name="Miller A.N."/>
            <person name="Grigoriev I.V."/>
            <person name="Debuchy R."/>
            <person name="Gladieux P."/>
            <person name="Hiltunen Thoren M."/>
            <person name="Johannesson H."/>
        </authorList>
    </citation>
    <scope>NUCLEOTIDE SEQUENCE</scope>
    <source>
        <strain evidence="4">PSN324</strain>
    </source>
</reference>
<feature type="transmembrane region" description="Helical" evidence="2">
    <location>
        <begin position="12"/>
        <end position="33"/>
    </location>
</feature>
<dbReference type="SMART" id="SM00886">
    <property type="entry name" value="Dabb"/>
    <property type="match status" value="1"/>
</dbReference>
<dbReference type="Pfam" id="PF07876">
    <property type="entry name" value="Dabb"/>
    <property type="match status" value="1"/>
</dbReference>
<evidence type="ECO:0000256" key="2">
    <source>
        <dbReference type="SAM" id="Phobius"/>
    </source>
</evidence>
<dbReference type="EMBL" id="MU864989">
    <property type="protein sequence ID" value="KAK4461535.1"/>
    <property type="molecule type" value="Genomic_DNA"/>
</dbReference>
<reference evidence="4" key="2">
    <citation type="submission" date="2023-06" db="EMBL/GenBank/DDBJ databases">
        <authorList>
            <consortium name="Lawrence Berkeley National Laboratory"/>
            <person name="Mondo S.J."/>
            <person name="Hensen N."/>
            <person name="Bonometti L."/>
            <person name="Westerberg I."/>
            <person name="Brannstrom I.O."/>
            <person name="Guillou S."/>
            <person name="Cros-Aarteil S."/>
            <person name="Calhoun S."/>
            <person name="Haridas S."/>
            <person name="Kuo A."/>
            <person name="Pangilinan J."/>
            <person name="Riley R."/>
            <person name="Labutti K."/>
            <person name="Andreopoulos B."/>
            <person name="Lipzen A."/>
            <person name="Chen C."/>
            <person name="Yanf M."/>
            <person name="Daum C."/>
            <person name="Ng V."/>
            <person name="Clum A."/>
            <person name="Steindorff A."/>
            <person name="Ohm R."/>
            <person name="Martin F."/>
            <person name="Silar P."/>
            <person name="Natvig D."/>
            <person name="Lalanne C."/>
            <person name="Gautier V."/>
            <person name="Ament-Velasquez S.L."/>
            <person name="Kruys A."/>
            <person name="Hutchinson M.I."/>
            <person name="Powell A.J."/>
            <person name="Barry K."/>
            <person name="Miller A.N."/>
            <person name="Grigoriev I.V."/>
            <person name="Debuchy R."/>
            <person name="Gladieux P."/>
            <person name="Thoren M.H."/>
            <person name="Johannesson H."/>
        </authorList>
    </citation>
    <scope>NUCLEOTIDE SEQUENCE</scope>
    <source>
        <strain evidence="4">PSN324</strain>
    </source>
</reference>
<dbReference type="InterPro" id="IPR011008">
    <property type="entry name" value="Dimeric_a/b-barrel"/>
</dbReference>
<keyword evidence="5" id="KW-1185">Reference proteome</keyword>
<keyword evidence="2" id="KW-1133">Transmembrane helix</keyword>
<gene>
    <name evidence="4" type="ORF">QBC42DRAFT_269997</name>
</gene>
<organism evidence="4 5">
    <name type="scientific">Cladorrhinum samala</name>
    <dbReference type="NCBI Taxonomy" id="585594"/>
    <lineage>
        <taxon>Eukaryota</taxon>
        <taxon>Fungi</taxon>
        <taxon>Dikarya</taxon>
        <taxon>Ascomycota</taxon>
        <taxon>Pezizomycotina</taxon>
        <taxon>Sordariomycetes</taxon>
        <taxon>Sordariomycetidae</taxon>
        <taxon>Sordariales</taxon>
        <taxon>Podosporaceae</taxon>
        <taxon>Cladorrhinum</taxon>
    </lineage>
</organism>